<dbReference type="GO" id="GO:0005096">
    <property type="term" value="F:GTPase activator activity"/>
    <property type="evidence" value="ECO:0007669"/>
    <property type="project" value="InterPro"/>
</dbReference>
<keyword evidence="7" id="KW-1185">Reference proteome</keyword>
<reference evidence="6" key="1">
    <citation type="submission" date="2020-10" db="EMBL/GenBank/DDBJ databases">
        <authorList>
            <person name="Kikuchi T."/>
        </authorList>
    </citation>
    <scope>NUCLEOTIDE SEQUENCE</scope>
    <source>
        <strain evidence="6">NKZ352</strain>
    </source>
</reference>
<dbReference type="Gene3D" id="1.25.10.10">
    <property type="entry name" value="Leucine-rich Repeat Variant"/>
    <property type="match status" value="2"/>
</dbReference>
<dbReference type="OrthoDB" id="10253476at2759"/>
<dbReference type="GO" id="GO:0007023">
    <property type="term" value="P:post-chaperonin tubulin folding pathway"/>
    <property type="evidence" value="ECO:0007669"/>
    <property type="project" value="InterPro"/>
</dbReference>
<evidence type="ECO:0000313" key="6">
    <source>
        <dbReference type="EMBL" id="CAD6197740.1"/>
    </source>
</evidence>
<dbReference type="InterPro" id="IPR016024">
    <property type="entry name" value="ARM-type_fold"/>
</dbReference>
<dbReference type="GO" id="GO:0048487">
    <property type="term" value="F:beta-tubulin binding"/>
    <property type="evidence" value="ECO:0007669"/>
    <property type="project" value="InterPro"/>
</dbReference>
<dbReference type="GO" id="GO:0007021">
    <property type="term" value="P:tubulin complex assembly"/>
    <property type="evidence" value="ECO:0007669"/>
    <property type="project" value="InterPro"/>
</dbReference>
<dbReference type="AlphaFoldDB" id="A0A8S1HXH2"/>
<dbReference type="PANTHER" id="PTHR12658">
    <property type="entry name" value="BETA-TUBULIN COFACTOR D"/>
    <property type="match status" value="1"/>
</dbReference>
<evidence type="ECO:0000256" key="1">
    <source>
        <dbReference type="ARBA" id="ARBA00006853"/>
    </source>
</evidence>
<dbReference type="PANTHER" id="PTHR12658:SF0">
    <property type="entry name" value="TUBULIN-SPECIFIC CHAPERONE D"/>
    <property type="match status" value="1"/>
</dbReference>
<dbReference type="InterPro" id="IPR033162">
    <property type="entry name" value="TBCD"/>
</dbReference>
<organism evidence="6 7">
    <name type="scientific">Caenorhabditis auriculariae</name>
    <dbReference type="NCBI Taxonomy" id="2777116"/>
    <lineage>
        <taxon>Eukaryota</taxon>
        <taxon>Metazoa</taxon>
        <taxon>Ecdysozoa</taxon>
        <taxon>Nematoda</taxon>
        <taxon>Chromadorea</taxon>
        <taxon>Rhabditida</taxon>
        <taxon>Rhabditina</taxon>
        <taxon>Rhabditomorpha</taxon>
        <taxon>Rhabditoidea</taxon>
        <taxon>Rhabditidae</taxon>
        <taxon>Peloderinae</taxon>
        <taxon>Caenorhabditis</taxon>
    </lineage>
</organism>
<feature type="domain" description="Tubulin-folding cofactor D C-terminal" evidence="4">
    <location>
        <begin position="886"/>
        <end position="1039"/>
    </location>
</feature>
<evidence type="ECO:0000256" key="3">
    <source>
        <dbReference type="ARBA" id="ARBA00023186"/>
    </source>
</evidence>
<name>A0A8S1HXH2_9PELO</name>
<evidence type="ECO:0000259" key="5">
    <source>
        <dbReference type="Pfam" id="PF25767"/>
    </source>
</evidence>
<gene>
    <name evidence="6" type="ORF">CAUJ_LOCUS13649</name>
</gene>
<dbReference type="GO" id="GO:0016328">
    <property type="term" value="C:lateral plasma membrane"/>
    <property type="evidence" value="ECO:0007669"/>
    <property type="project" value="TreeGrafter"/>
</dbReference>
<comment type="similarity">
    <text evidence="1">Belongs to the TBCD family.</text>
</comment>
<evidence type="ECO:0000256" key="2">
    <source>
        <dbReference type="ARBA" id="ARBA00015003"/>
    </source>
</evidence>
<proteinExistence type="inferred from homology"/>
<comment type="caution">
    <text evidence="6">The sequence shown here is derived from an EMBL/GenBank/DDBJ whole genome shotgun (WGS) entry which is preliminary data.</text>
</comment>
<protein>
    <recommendedName>
        <fullName evidence="2">Tubulin-specific chaperone D</fullName>
    </recommendedName>
</protein>
<dbReference type="SUPFAM" id="SSF48371">
    <property type="entry name" value="ARM repeat"/>
    <property type="match status" value="1"/>
</dbReference>
<dbReference type="Pfam" id="PF25767">
    <property type="entry name" value="ARM_TBCD_2nd"/>
    <property type="match status" value="1"/>
</dbReference>
<dbReference type="InterPro" id="IPR022577">
    <property type="entry name" value="TBCD_C"/>
</dbReference>
<keyword evidence="3" id="KW-0143">Chaperone</keyword>
<dbReference type="InterPro" id="IPR011989">
    <property type="entry name" value="ARM-like"/>
</dbReference>
<accession>A0A8S1HXH2</accession>
<dbReference type="GO" id="GO:0034333">
    <property type="term" value="P:adherens junction assembly"/>
    <property type="evidence" value="ECO:0007669"/>
    <property type="project" value="TreeGrafter"/>
</dbReference>
<dbReference type="InterPro" id="IPR058033">
    <property type="entry name" value="ARM_TBCD_2nd"/>
</dbReference>
<dbReference type="GO" id="GO:0000226">
    <property type="term" value="P:microtubule cytoskeleton organization"/>
    <property type="evidence" value="ECO:0007669"/>
    <property type="project" value="TreeGrafter"/>
</dbReference>
<dbReference type="Pfam" id="PF23579">
    <property type="entry name" value="ARM_TBCD"/>
    <property type="match status" value="1"/>
</dbReference>
<dbReference type="Proteomes" id="UP000835052">
    <property type="component" value="Unassembled WGS sequence"/>
</dbReference>
<sequence>MASNGETAIEQDDEDKEDVSCEGVIGCLPNVLDPVHRQELEDLVENLPKVVAAKENDPSTFEKSIDRFSNLLYLYHEQSNLLDSLIPSMLKNLLEYVTLPSSDSKKELDSLSNESLAYIAHLSIVRGYKVIVRLLPHQVHYLDRLLLALEGFSGPVGSDHPQRNILLLWLWIVVRNPFDLRRFDATGDAGRTLNRILNVSFPYLDWEWNSSQYSASLVIAQCLSRSDGVPLIPDILDRQLRRISEGPRQTLSSLLLLLAILKHVDRLHLVNHVDKIVDTVAPLFPLEPSKGVLTCKSLVKVAQRVALVLLRPKLAAWRYKRGKRRLDENLNSSARVEEVDADDFCLVDRDDENDEDPHELVEWSLSQVLAALSDPDTAVRWSAAKGVGRISARLPKDFAMQVVESILNSNFDVHSGYASWHGGCMALAELARRGFLLPELLPTAFPIVQKALFYEEPMGKHQNGNQVRDAACYVLWAFARAYEPEEMAEYVKKSATGLICAALFDREVNLRRAASAAFQENVGRQRHFPDGIALLTIADYFAVGNRQRCYTDVCVKVAQFPAYSLPIVEHIVSMKVIHWDERVREQAALALEKLGDSISRLGADVYEKIVERLCDGCFSTNPVHRHGYVLAIAHTIKGLSICGISVNKKVIERIAWLPRDLAAESQKLKFAGGLLTRKSLCRFMTACAEAAIPLTEDQVDAWLERILALARDDLEAHTIRELAATAANVVVKQYLNEPSSIERLRKFQEQIGHFMTSTSRETERIGMCMLCPTVPSKVVKDELFLSLCNLVVRPTPNDKKWAIARQFAVEAIHRLFMDAIDAGNHEKWTEICFETLLRALDDYTTSARGDIGRYVRQASIGAMSDVLTHEKLDLATLDRYTMICTRNIIRQSAEKIGRTRECACRALIQLLSAEKTRSRIPKTEVLDVVFVDAHSFILDKTIVTLSPLFECPEYLSDLVYGLVMSAGGISEGTEKSGKFTLLEYQKSVSKKPEKLERFLEIIADMLNQGMKSGRIGHSVLQILPQVLSHLGFYEQNADASPSIGRSPKCPPMRSRMVLDALCSLLVCNNDSKVCSTALSMILESLSSNIPTLRRCAAEKLYEHFCCDPEADDEVLQLLCETSWQDNDDVTSALNAAADVKQRLLNPIR</sequence>
<evidence type="ECO:0000259" key="4">
    <source>
        <dbReference type="Pfam" id="PF12612"/>
    </source>
</evidence>
<dbReference type="GO" id="GO:0070830">
    <property type="term" value="P:bicellular tight junction assembly"/>
    <property type="evidence" value="ECO:0007669"/>
    <property type="project" value="TreeGrafter"/>
</dbReference>
<evidence type="ECO:0000313" key="7">
    <source>
        <dbReference type="Proteomes" id="UP000835052"/>
    </source>
</evidence>
<dbReference type="Pfam" id="PF12612">
    <property type="entry name" value="TFCD_C"/>
    <property type="match status" value="1"/>
</dbReference>
<dbReference type="EMBL" id="CAJGYM010000103">
    <property type="protein sequence ID" value="CAD6197740.1"/>
    <property type="molecule type" value="Genomic_DNA"/>
</dbReference>
<feature type="domain" description="Tubulin-folding cofactor D ARM repeats" evidence="5">
    <location>
        <begin position="294"/>
        <end position="532"/>
    </location>
</feature>